<name>A0A0C7CW31_PSEAI</name>
<dbReference type="Gene3D" id="2.40.160.10">
    <property type="entry name" value="Porin"/>
    <property type="match status" value="1"/>
</dbReference>
<dbReference type="Proteomes" id="UP000194857">
    <property type="component" value="Unassembled WGS sequence"/>
</dbReference>
<feature type="chain" id="PRO_5015035371" evidence="4">
    <location>
        <begin position="29"/>
        <end position="416"/>
    </location>
</feature>
<dbReference type="FunFam" id="2.40.160.10:FF:000008">
    <property type="entry name" value="OprD family porin"/>
    <property type="match status" value="1"/>
</dbReference>
<dbReference type="Proteomes" id="UP000284767">
    <property type="component" value="Unassembled WGS sequence"/>
</dbReference>
<reference evidence="6 8" key="3">
    <citation type="submission" date="2019-01" db="EMBL/GenBank/DDBJ databases">
        <title>The Pseudomonas aeruginosa pan-genome provides new insights on its population structure, horizontal gene transfer and pathogenicity.</title>
        <authorList>
            <person name="Freschi L."/>
            <person name="Vincent A.T."/>
            <person name="Jeukens J."/>
            <person name="Emond-Rheault J.-G."/>
            <person name="Kukavica-Ibrulj I."/>
            <person name="Dupont M.-J."/>
            <person name="Charette S.J."/>
            <person name="Boyle B."/>
            <person name="Levesque R.C."/>
        </authorList>
    </citation>
    <scope>NUCLEOTIDE SEQUENCE [LARGE SCALE GENOMIC DNA]</scope>
    <source>
        <strain evidence="6 8">PA-W36</strain>
    </source>
</reference>
<evidence type="ECO:0000313" key="5">
    <source>
        <dbReference type="EMBL" id="OTI58013.1"/>
    </source>
</evidence>
<comment type="caution">
    <text evidence="5">The sequence shown here is derived from an EMBL/GenBank/DDBJ whole genome shotgun (WGS) entry which is preliminary data.</text>
</comment>
<dbReference type="Pfam" id="PF03573">
    <property type="entry name" value="OprD"/>
    <property type="match status" value="1"/>
</dbReference>
<comment type="similarity">
    <text evidence="1">Belongs to the outer membrane porin (Opr) (TC 1.B.25) family.</text>
</comment>
<dbReference type="PANTHER" id="PTHR34596">
    <property type="entry name" value="CHITOPORIN"/>
    <property type="match status" value="1"/>
</dbReference>
<dbReference type="GO" id="GO:0016020">
    <property type="term" value="C:membrane"/>
    <property type="evidence" value="ECO:0007669"/>
    <property type="project" value="InterPro"/>
</dbReference>
<evidence type="ECO:0000256" key="3">
    <source>
        <dbReference type="ARBA" id="ARBA00022729"/>
    </source>
</evidence>
<proteinExistence type="inferred from homology"/>
<dbReference type="InterPro" id="IPR005318">
    <property type="entry name" value="OM_porin_bac"/>
</dbReference>
<evidence type="ECO:0000313" key="8">
    <source>
        <dbReference type="Proteomes" id="UP000284767"/>
    </source>
</evidence>
<dbReference type="PANTHER" id="PTHR34596:SF2">
    <property type="entry name" value="CHITOPORIN"/>
    <property type="match status" value="1"/>
</dbReference>
<dbReference type="AlphaFoldDB" id="A0A0C7CW31"/>
<gene>
    <name evidence="5" type="ORF">CAZ10_25405</name>
    <name evidence="6" type="ORF">IPC1295_18360</name>
</gene>
<protein>
    <submittedName>
        <fullName evidence="5 6">Porin</fullName>
    </submittedName>
</protein>
<keyword evidence="2" id="KW-0813">Transport</keyword>
<reference evidence="6 8" key="2">
    <citation type="submission" date="2017-08" db="EMBL/GenBank/DDBJ databases">
        <authorList>
            <person name="Feschi L."/>
            <person name="Jeukens J."/>
            <person name="Emond-Rheault J.-G."/>
            <person name="Kukavica-Ibrulj I."/>
            <person name="Boyle B."/>
            <person name="Levesque R.C."/>
        </authorList>
    </citation>
    <scope>NUCLEOTIDE SEQUENCE [LARGE SCALE GENOMIC DNA]</scope>
    <source>
        <strain evidence="6 8">PA-W36</strain>
    </source>
</reference>
<evidence type="ECO:0000313" key="7">
    <source>
        <dbReference type="Proteomes" id="UP000194857"/>
    </source>
</evidence>
<reference evidence="5 7" key="1">
    <citation type="submission" date="2017-05" db="EMBL/GenBank/DDBJ databases">
        <authorList>
            <person name="Song R."/>
            <person name="Chenine A.L."/>
            <person name="Ruprecht R.M."/>
        </authorList>
    </citation>
    <scope>NUCLEOTIDE SEQUENCE [LARGE SCALE GENOMIC DNA]</scope>
    <source>
        <strain evidence="5 7">S567_C10_BS</strain>
    </source>
</reference>
<dbReference type="GO" id="GO:0015288">
    <property type="term" value="F:porin activity"/>
    <property type="evidence" value="ECO:0007669"/>
    <property type="project" value="TreeGrafter"/>
</dbReference>
<keyword evidence="3 4" id="KW-0732">Signal</keyword>
<feature type="signal peptide" evidence="4">
    <location>
        <begin position="1"/>
        <end position="28"/>
    </location>
</feature>
<dbReference type="RefSeq" id="WP_003115516.1">
    <property type="nucleotide sequence ID" value="NZ_CAAKMM010000003.1"/>
</dbReference>
<dbReference type="InterPro" id="IPR023614">
    <property type="entry name" value="Porin_dom_sf"/>
</dbReference>
<evidence type="ECO:0000313" key="6">
    <source>
        <dbReference type="EMBL" id="RPM13558.1"/>
    </source>
</evidence>
<evidence type="ECO:0000256" key="2">
    <source>
        <dbReference type="ARBA" id="ARBA00022448"/>
    </source>
</evidence>
<dbReference type="EMBL" id="NSNE01000010">
    <property type="protein sequence ID" value="RPM13558.1"/>
    <property type="molecule type" value="Genomic_DNA"/>
</dbReference>
<accession>A0A0C7CW31</accession>
<evidence type="ECO:0000256" key="1">
    <source>
        <dbReference type="ARBA" id="ARBA00009075"/>
    </source>
</evidence>
<organism evidence="5 7">
    <name type="scientific">Pseudomonas aeruginosa</name>
    <dbReference type="NCBI Taxonomy" id="287"/>
    <lineage>
        <taxon>Bacteria</taxon>
        <taxon>Pseudomonadati</taxon>
        <taxon>Pseudomonadota</taxon>
        <taxon>Gammaproteobacteria</taxon>
        <taxon>Pseudomonadales</taxon>
        <taxon>Pseudomonadaceae</taxon>
        <taxon>Pseudomonas</taxon>
    </lineage>
</organism>
<evidence type="ECO:0000256" key="4">
    <source>
        <dbReference type="SAM" id="SignalP"/>
    </source>
</evidence>
<sequence length="416" mass="45438">MTRSAPNLLKSASLAPVLLAGLPSLAGAEGFIEDASVSLGLRNLYFNRDFRQPGAAQSKQEEWAQGFLLQAKSGYTQGTLGLGVELIGQLGLKLDSSPDRAGSGLLPRHADGRAADDYARLGVAPKLKLSNTELKLGELLPELPILLRNDGRLLPQTFQGGMLTSREIAGLTLHGGQMRSLSQRNSSDHQDLSVDGRGGAFSDRFDYLGAEYRFNAERSQVGLWQARLQDIYRQDYYSLSHKQSFGGWRLGASVGLFDTRDEGAAKLGELENRALTGFFSATRGGHSLGAGYQRMYGDDGMLYIAGTSTPLVNDIQVRNFTSAGERSWQLRYDYDFVALGIPGLTAMARYASGAHARTKAMDDGRAWERDVDVAYVIQSGPLKNLGLRWRNAMLRSNHAADVDENRLILSYSLPLL</sequence>
<dbReference type="EMBL" id="NFFZ01000015">
    <property type="protein sequence ID" value="OTI58013.1"/>
    <property type="molecule type" value="Genomic_DNA"/>
</dbReference>
<dbReference type="SMR" id="A0A0C7CW31"/>